<evidence type="ECO:0000313" key="7">
    <source>
        <dbReference type="Proteomes" id="UP001209486"/>
    </source>
</evidence>
<proteinExistence type="predicted"/>
<feature type="region of interest" description="Disordered" evidence="1">
    <location>
        <begin position="114"/>
        <end position="143"/>
    </location>
</feature>
<evidence type="ECO:0000313" key="2">
    <source>
        <dbReference type="EMBL" id="MCU9969438.1"/>
    </source>
</evidence>
<evidence type="ECO:0000313" key="6">
    <source>
        <dbReference type="Proteomes" id="UP000578252"/>
    </source>
</evidence>
<dbReference type="EMBL" id="VSZY01000015">
    <property type="protein sequence ID" value="MCU9969438.1"/>
    <property type="molecule type" value="Genomic_DNA"/>
</dbReference>
<dbReference type="EMBL" id="JABCUR010000002">
    <property type="protein sequence ID" value="NMW64602.1"/>
    <property type="molecule type" value="Genomic_DNA"/>
</dbReference>
<dbReference type="Proteomes" id="UP000578252">
    <property type="component" value="Unassembled WGS sequence"/>
</dbReference>
<evidence type="ECO:0000313" key="3">
    <source>
        <dbReference type="EMBL" id="NMW64602.1"/>
    </source>
</evidence>
<evidence type="ECO:0000313" key="5">
    <source>
        <dbReference type="Proteomes" id="UP000575397"/>
    </source>
</evidence>
<accession>A0A7Y0U0M2</accession>
<dbReference type="Proteomes" id="UP000575397">
    <property type="component" value="Unassembled WGS sequence"/>
</dbReference>
<feature type="compositionally biased region" description="Basic and acidic residues" evidence="1">
    <location>
        <begin position="133"/>
        <end position="143"/>
    </location>
</feature>
<dbReference type="AlphaFoldDB" id="A0A7Y0U0M2"/>
<dbReference type="EMBL" id="JABCUS010000004">
    <property type="protein sequence ID" value="NMX02824.1"/>
    <property type="molecule type" value="Genomic_DNA"/>
</dbReference>
<reference evidence="2 7" key="1">
    <citation type="submission" date="2019-08" db="EMBL/GenBank/DDBJ databases">
        <title>Comparison of rpoB and gyrB Sequences from Mobiluncus Species and Development of a Multiplex PCR Method for Clinical Detection of Mobiluncus curtisii and Mobiluncus mulieris.</title>
        <authorList>
            <person name="Yang L."/>
            <person name="Shen Y."/>
            <person name="Xu G."/>
            <person name="Shu L.-B."/>
            <person name="Hu J."/>
            <person name="Zhang R."/>
            <person name="Wang Y."/>
            <person name="Zhou H.-W."/>
            <person name="Zhang X."/>
        </authorList>
    </citation>
    <scope>NUCLEOTIDE SEQUENCE [LARGE SCALE GENOMIC DNA]</scope>
    <source>
        <strain evidence="2 7">M26</strain>
    </source>
</reference>
<evidence type="ECO:0000256" key="1">
    <source>
        <dbReference type="SAM" id="MobiDB-lite"/>
    </source>
</evidence>
<comment type="caution">
    <text evidence="3">The sequence shown here is derived from an EMBL/GenBank/DDBJ whole genome shotgun (WGS) entry which is preliminary data.</text>
</comment>
<name>A0A7Y0U0M2_9ACTO</name>
<reference evidence="5 6" key="2">
    <citation type="submission" date="2020-04" db="EMBL/GenBank/DDBJ databases">
        <title>Antimicrobial susceptibility and clonality of vaginal-derived multi-drug resistant Mobiluncus isolates in China.</title>
        <authorList>
            <person name="Zhang X."/>
        </authorList>
    </citation>
    <scope>NUCLEOTIDE SEQUENCE [LARGE SCALE GENOMIC DNA]</scope>
    <source>
        <strain evidence="4 5">12</strain>
        <strain evidence="3 6">13</strain>
    </source>
</reference>
<organism evidence="3 6">
    <name type="scientific">Mobiluncus mulieris</name>
    <dbReference type="NCBI Taxonomy" id="2052"/>
    <lineage>
        <taxon>Bacteria</taxon>
        <taxon>Bacillati</taxon>
        <taxon>Actinomycetota</taxon>
        <taxon>Actinomycetes</taxon>
        <taxon>Actinomycetales</taxon>
        <taxon>Actinomycetaceae</taxon>
        <taxon>Mobiluncus</taxon>
    </lineage>
</organism>
<dbReference type="Proteomes" id="UP001209486">
    <property type="component" value="Unassembled WGS sequence"/>
</dbReference>
<evidence type="ECO:0000313" key="4">
    <source>
        <dbReference type="EMBL" id="NMX02824.1"/>
    </source>
</evidence>
<sequence length="143" mass="15417">MCGGGGIVARELKPCGTPAAYRRHKRHHEPPCEACREAVAKYKRGRRQVRKRLEAAPVVLAVAEAAPLPDEIDAVSDARENLRIVTAAMAAAPPQALAGLSRRRQELVDFIAGATKSEEGGSLSEQLAALRNRNTDPENRESA</sequence>
<gene>
    <name evidence="2" type="ORF">FYZ43_08565</name>
    <name evidence="4" type="ORF">HHJ77_02455</name>
    <name evidence="3" type="ORF">HHJ78_03420</name>
</gene>
<protein>
    <submittedName>
        <fullName evidence="3">Uncharacterized protein</fullName>
    </submittedName>
</protein>